<feature type="transmembrane region" description="Helical" evidence="5">
    <location>
        <begin position="148"/>
        <end position="174"/>
    </location>
</feature>
<dbReference type="STRING" id="1798482.A2763_02940"/>
<dbReference type="AlphaFoldDB" id="A0A1F6CK45"/>
<evidence type="ECO:0008006" key="8">
    <source>
        <dbReference type="Google" id="ProtNLM"/>
    </source>
</evidence>
<dbReference type="GO" id="GO:0012505">
    <property type="term" value="C:endomembrane system"/>
    <property type="evidence" value="ECO:0007669"/>
    <property type="project" value="UniProtKB-SubCell"/>
</dbReference>
<organism evidence="6 7">
    <name type="scientific">Candidatus Kaiserbacteria bacterium RIFCSPHIGHO2_01_FULL_54_36</name>
    <dbReference type="NCBI Taxonomy" id="1798482"/>
    <lineage>
        <taxon>Bacteria</taxon>
        <taxon>Candidatus Kaiseribacteriota</taxon>
    </lineage>
</organism>
<sequence length="175" mass="18037">MNARIKRFLEYYIGDIVYGANDGIITTFAVVAGAAGAGFSAHIIIVLGIANLIADGFSMGASKYLSLASEQSLETARSQARSPLGDGIATFVSFVAVGALPLIPFFTPGAEMSAFLVSSAATAATLFLVGSARSLVINKNPFVAGMEMLLVGGAAAIIAYMLGSFLQAFVISAWI</sequence>
<dbReference type="PANTHER" id="PTHR31851">
    <property type="entry name" value="FE(2+)/MN(2+) TRANSPORTER PCL1"/>
    <property type="match status" value="1"/>
</dbReference>
<dbReference type="InterPro" id="IPR008217">
    <property type="entry name" value="Ccc1_fam"/>
</dbReference>
<reference evidence="6 7" key="1">
    <citation type="journal article" date="2016" name="Nat. Commun.">
        <title>Thousands of microbial genomes shed light on interconnected biogeochemical processes in an aquifer system.</title>
        <authorList>
            <person name="Anantharaman K."/>
            <person name="Brown C.T."/>
            <person name="Hug L.A."/>
            <person name="Sharon I."/>
            <person name="Castelle C.J."/>
            <person name="Probst A.J."/>
            <person name="Thomas B.C."/>
            <person name="Singh A."/>
            <person name="Wilkins M.J."/>
            <person name="Karaoz U."/>
            <person name="Brodie E.L."/>
            <person name="Williams K.H."/>
            <person name="Hubbard S.S."/>
            <person name="Banfield J.F."/>
        </authorList>
    </citation>
    <scope>NUCLEOTIDE SEQUENCE [LARGE SCALE GENOMIC DNA]</scope>
</reference>
<gene>
    <name evidence="6" type="ORF">A2763_02940</name>
</gene>
<dbReference type="GO" id="GO:0005384">
    <property type="term" value="F:manganese ion transmembrane transporter activity"/>
    <property type="evidence" value="ECO:0007669"/>
    <property type="project" value="InterPro"/>
</dbReference>
<keyword evidence="3 5" id="KW-1133">Transmembrane helix</keyword>
<feature type="transmembrane region" description="Helical" evidence="5">
    <location>
        <begin position="87"/>
        <end position="106"/>
    </location>
</feature>
<comment type="caution">
    <text evidence="6">The sequence shown here is derived from an EMBL/GenBank/DDBJ whole genome shotgun (WGS) entry which is preliminary data.</text>
</comment>
<dbReference type="EMBL" id="MFKV01000028">
    <property type="protein sequence ID" value="OGG49616.1"/>
    <property type="molecule type" value="Genomic_DNA"/>
</dbReference>
<name>A0A1F6CK45_9BACT</name>
<evidence type="ECO:0000256" key="5">
    <source>
        <dbReference type="SAM" id="Phobius"/>
    </source>
</evidence>
<dbReference type="Pfam" id="PF01988">
    <property type="entry name" value="VIT1"/>
    <property type="match status" value="1"/>
</dbReference>
<evidence type="ECO:0000313" key="7">
    <source>
        <dbReference type="Proteomes" id="UP000178370"/>
    </source>
</evidence>
<accession>A0A1F6CK45</accession>
<protein>
    <recommendedName>
        <fullName evidence="8">VIT family protein</fullName>
    </recommendedName>
</protein>
<evidence type="ECO:0000256" key="1">
    <source>
        <dbReference type="ARBA" id="ARBA00004127"/>
    </source>
</evidence>
<feature type="transmembrane region" description="Helical" evidence="5">
    <location>
        <begin position="28"/>
        <end position="54"/>
    </location>
</feature>
<evidence type="ECO:0000256" key="2">
    <source>
        <dbReference type="ARBA" id="ARBA00022692"/>
    </source>
</evidence>
<feature type="transmembrane region" description="Helical" evidence="5">
    <location>
        <begin position="112"/>
        <end position="136"/>
    </location>
</feature>
<evidence type="ECO:0000313" key="6">
    <source>
        <dbReference type="EMBL" id="OGG49616.1"/>
    </source>
</evidence>
<evidence type="ECO:0000256" key="4">
    <source>
        <dbReference type="ARBA" id="ARBA00023136"/>
    </source>
</evidence>
<dbReference type="Proteomes" id="UP000178370">
    <property type="component" value="Unassembled WGS sequence"/>
</dbReference>
<evidence type="ECO:0000256" key="3">
    <source>
        <dbReference type="ARBA" id="ARBA00022989"/>
    </source>
</evidence>
<comment type="subcellular location">
    <subcellularLocation>
        <location evidence="1">Endomembrane system</location>
        <topology evidence="1">Multi-pass membrane protein</topology>
    </subcellularLocation>
</comment>
<dbReference type="GO" id="GO:0030026">
    <property type="term" value="P:intracellular manganese ion homeostasis"/>
    <property type="evidence" value="ECO:0007669"/>
    <property type="project" value="InterPro"/>
</dbReference>
<proteinExistence type="predicted"/>
<keyword evidence="2 5" id="KW-0812">Transmembrane</keyword>
<keyword evidence="4 5" id="KW-0472">Membrane</keyword>